<sequence length="804" mass="89989">MTAPEEREKNDSLNQTSATIADGATEQSNHRERSFKDIALESDFGTDKESSRISISSMQALKDGSEILEPDEAIVIAESSQNNFETTKDDDPEDNRNSIIEQVVAAAQYGDIKVLKFYLTKSTENSNPLSPNLTDSEGITLVHWAALNNKLAAMKFLVSIGADPDVPAGDMHATPLLWAVRYGLVYIADWLIREAKVDVSIVDKNGIGILLASVFSSNVMMVLYIIWTLNDNGDSESTAIVGLAGIDTVDQKGRTALHWAAYQGDFLTVDVLLAAGSNADLVDADGFTALHWGLVSNSRSVVSSLVNYKCNINAKTKEGKSAWNVASDMKCSSMWYSILKDDGRNPVTGEKAKRLLSKISAKCIAFFLPYFTLPSAIAILVSPIMIAIKIFLLFFLLIAQQVILTKIVLPSYRKGKISLLKSSFFAGVFSASVFICILIWVFLLMPYTLGDENISHLILLFAVTGLVYFFFKAMLMDPGFIPKEIDYKIISSTIYELLGMRQFDSNHFCIHSLIRKPLRSKFSKEKKLNIARFDHYCPWVNNNVGVRNHKVFVAFAAFLEIAVICWANLTLEYFDELPDKAAKHCGILTENLCSGYYGSTFVFYFFWWIMLQLVWLSILLIVQFVQISKGSTTYEFSHMHKLASNETTFSSVPSDDPVAFEVRNEEVADGVNYNEDDSDAENIEANISQTLISGTPSADPAKKRIFTLPLIFISKLASSWLCRMVGLDQMVILTNDLIQEKKLDRPKLLYNYGFKQNWSDFLFLRRIGDVYSFRTLFALPIKGESNLNGELVDYYKLYSVGEPV</sequence>
<feature type="repeat" description="ANK" evidence="12">
    <location>
        <begin position="252"/>
        <end position="284"/>
    </location>
</feature>
<accession>A0A1E3NIK0</accession>
<dbReference type="AlphaFoldDB" id="A0A1E3NIK0"/>
<dbReference type="Proteomes" id="UP000094455">
    <property type="component" value="Unassembled WGS sequence"/>
</dbReference>
<evidence type="ECO:0000259" key="15">
    <source>
        <dbReference type="Pfam" id="PF01529"/>
    </source>
</evidence>
<reference evidence="16 17" key="1">
    <citation type="journal article" date="2016" name="Proc. Natl. Acad. Sci. U.S.A.">
        <title>Comparative genomics of biotechnologically important yeasts.</title>
        <authorList>
            <person name="Riley R."/>
            <person name="Haridas S."/>
            <person name="Wolfe K.H."/>
            <person name="Lopes M.R."/>
            <person name="Hittinger C.T."/>
            <person name="Goeker M."/>
            <person name="Salamov A.A."/>
            <person name="Wisecaver J.H."/>
            <person name="Long T.M."/>
            <person name="Calvey C.H."/>
            <person name="Aerts A.L."/>
            <person name="Barry K.W."/>
            <person name="Choi C."/>
            <person name="Clum A."/>
            <person name="Coughlan A.Y."/>
            <person name="Deshpande S."/>
            <person name="Douglass A.P."/>
            <person name="Hanson S.J."/>
            <person name="Klenk H.-P."/>
            <person name="LaButti K.M."/>
            <person name="Lapidus A."/>
            <person name="Lindquist E.A."/>
            <person name="Lipzen A.M."/>
            <person name="Meier-Kolthoff J.P."/>
            <person name="Ohm R.A."/>
            <person name="Otillar R.P."/>
            <person name="Pangilinan J.L."/>
            <person name="Peng Y."/>
            <person name="Rokas A."/>
            <person name="Rosa C.A."/>
            <person name="Scheuner C."/>
            <person name="Sibirny A.A."/>
            <person name="Slot J.C."/>
            <person name="Stielow J.B."/>
            <person name="Sun H."/>
            <person name="Kurtzman C.P."/>
            <person name="Blackwell M."/>
            <person name="Grigoriev I.V."/>
            <person name="Jeffries T.W."/>
        </authorList>
    </citation>
    <scope>NUCLEOTIDE SEQUENCE [LARGE SCALE GENOMIC DNA]</scope>
    <source>
        <strain evidence="16 17">NRRL Y-2026</strain>
    </source>
</reference>
<comment type="subcellular location">
    <subcellularLocation>
        <location evidence="1">Membrane</location>
        <topology evidence="1">Multi-pass membrane protein</topology>
    </subcellularLocation>
</comment>
<dbReference type="SUPFAM" id="SSF48403">
    <property type="entry name" value="Ankyrin repeat"/>
    <property type="match status" value="1"/>
</dbReference>
<dbReference type="STRING" id="763406.A0A1E3NIK0"/>
<gene>
    <name evidence="16" type="ORF">PICMEDRAFT_59550</name>
</gene>
<dbReference type="InterPro" id="IPR001594">
    <property type="entry name" value="Palmitoyltrfase_DHHC"/>
</dbReference>
<dbReference type="InterPro" id="IPR036770">
    <property type="entry name" value="Ankyrin_rpt-contain_sf"/>
</dbReference>
<feature type="domain" description="Palmitoyltransferase DHHC" evidence="15">
    <location>
        <begin position="503"/>
        <end position="637"/>
    </location>
</feature>
<feature type="compositionally biased region" description="Basic and acidic residues" evidence="14">
    <location>
        <begin position="28"/>
        <end position="51"/>
    </location>
</feature>
<evidence type="ECO:0000256" key="13">
    <source>
        <dbReference type="RuleBase" id="RU079119"/>
    </source>
</evidence>
<keyword evidence="9" id="KW-0449">Lipoprotein</keyword>
<feature type="repeat" description="ANK" evidence="12">
    <location>
        <begin position="137"/>
        <end position="169"/>
    </location>
</feature>
<evidence type="ECO:0000313" key="16">
    <source>
        <dbReference type="EMBL" id="ODQ45960.1"/>
    </source>
</evidence>
<evidence type="ECO:0000256" key="14">
    <source>
        <dbReference type="SAM" id="MobiDB-lite"/>
    </source>
</evidence>
<keyword evidence="8" id="KW-0564">Palmitate</keyword>
<organism evidence="16 17">
    <name type="scientific">Pichia membranifaciens NRRL Y-2026</name>
    <dbReference type="NCBI Taxonomy" id="763406"/>
    <lineage>
        <taxon>Eukaryota</taxon>
        <taxon>Fungi</taxon>
        <taxon>Dikarya</taxon>
        <taxon>Ascomycota</taxon>
        <taxon>Saccharomycotina</taxon>
        <taxon>Pichiomycetes</taxon>
        <taxon>Pichiales</taxon>
        <taxon>Pichiaceae</taxon>
        <taxon>Pichia</taxon>
    </lineage>
</organism>
<evidence type="ECO:0000256" key="6">
    <source>
        <dbReference type="ARBA" id="ARBA00023043"/>
    </source>
</evidence>
<dbReference type="GO" id="GO:0016020">
    <property type="term" value="C:membrane"/>
    <property type="evidence" value="ECO:0007669"/>
    <property type="project" value="UniProtKB-SubCell"/>
</dbReference>
<keyword evidence="5 13" id="KW-1133">Transmembrane helix</keyword>
<dbReference type="OrthoDB" id="6781668at2759"/>
<evidence type="ECO:0000256" key="2">
    <source>
        <dbReference type="ARBA" id="ARBA00010104"/>
    </source>
</evidence>
<feature type="transmembrane region" description="Helical" evidence="13">
    <location>
        <begin position="206"/>
        <end position="227"/>
    </location>
</feature>
<feature type="transmembrane region" description="Helical" evidence="13">
    <location>
        <begin position="424"/>
        <end position="447"/>
    </location>
</feature>
<dbReference type="SMART" id="SM00248">
    <property type="entry name" value="ANK"/>
    <property type="match status" value="4"/>
</dbReference>
<evidence type="ECO:0000256" key="5">
    <source>
        <dbReference type="ARBA" id="ARBA00022989"/>
    </source>
</evidence>
<keyword evidence="13" id="KW-0808">Transferase</keyword>
<dbReference type="PROSITE" id="PS50216">
    <property type="entry name" value="DHHC"/>
    <property type="match status" value="1"/>
</dbReference>
<feature type="transmembrane region" description="Helical" evidence="13">
    <location>
        <begin position="601"/>
        <end position="622"/>
    </location>
</feature>
<keyword evidence="17" id="KW-1185">Reference proteome</keyword>
<evidence type="ECO:0000256" key="1">
    <source>
        <dbReference type="ARBA" id="ARBA00004141"/>
    </source>
</evidence>
<keyword evidence="7 13" id="KW-0472">Membrane</keyword>
<comment type="catalytic activity">
    <reaction evidence="11 13">
        <text>L-cysteinyl-[protein] + hexadecanoyl-CoA = S-hexadecanoyl-L-cysteinyl-[protein] + CoA</text>
        <dbReference type="Rhea" id="RHEA:36683"/>
        <dbReference type="Rhea" id="RHEA-COMP:10131"/>
        <dbReference type="Rhea" id="RHEA-COMP:11032"/>
        <dbReference type="ChEBI" id="CHEBI:29950"/>
        <dbReference type="ChEBI" id="CHEBI:57287"/>
        <dbReference type="ChEBI" id="CHEBI:57379"/>
        <dbReference type="ChEBI" id="CHEBI:74151"/>
        <dbReference type="EC" id="2.3.1.225"/>
    </reaction>
</comment>
<keyword evidence="6 12" id="KW-0040">ANK repeat</keyword>
<dbReference type="EMBL" id="KV454004">
    <property type="protein sequence ID" value="ODQ45960.1"/>
    <property type="molecule type" value="Genomic_DNA"/>
</dbReference>
<dbReference type="PROSITE" id="PS50088">
    <property type="entry name" value="ANK_REPEAT"/>
    <property type="match status" value="3"/>
</dbReference>
<evidence type="ECO:0000256" key="11">
    <source>
        <dbReference type="ARBA" id="ARBA00048048"/>
    </source>
</evidence>
<dbReference type="InterPro" id="IPR002110">
    <property type="entry name" value="Ankyrin_rpt"/>
</dbReference>
<evidence type="ECO:0000256" key="10">
    <source>
        <dbReference type="ARBA" id="ARBA00023315"/>
    </source>
</evidence>
<protein>
    <recommendedName>
        <fullName evidence="13">Palmitoyltransferase</fullName>
        <ecNumber evidence="13">2.3.1.225</ecNumber>
    </recommendedName>
</protein>
<dbReference type="Gene3D" id="1.25.40.20">
    <property type="entry name" value="Ankyrin repeat-containing domain"/>
    <property type="match status" value="1"/>
</dbReference>
<feature type="repeat" description="ANK" evidence="12">
    <location>
        <begin position="285"/>
        <end position="317"/>
    </location>
</feature>
<evidence type="ECO:0000256" key="4">
    <source>
        <dbReference type="ARBA" id="ARBA00022737"/>
    </source>
</evidence>
<dbReference type="EC" id="2.3.1.225" evidence="13"/>
<name>A0A1E3NIK0_9ASCO</name>
<proteinExistence type="inferred from homology"/>
<dbReference type="Pfam" id="PF01529">
    <property type="entry name" value="DHHC"/>
    <property type="match status" value="1"/>
</dbReference>
<dbReference type="RefSeq" id="XP_019017073.1">
    <property type="nucleotide sequence ID" value="XM_019163374.1"/>
</dbReference>
<feature type="region of interest" description="Disordered" evidence="14">
    <location>
        <begin position="1"/>
        <end position="51"/>
    </location>
</feature>
<evidence type="ECO:0000256" key="7">
    <source>
        <dbReference type="ARBA" id="ARBA00023136"/>
    </source>
</evidence>
<keyword evidence="4" id="KW-0677">Repeat</keyword>
<evidence type="ECO:0000256" key="12">
    <source>
        <dbReference type="PROSITE-ProRule" id="PRU00023"/>
    </source>
</evidence>
<dbReference type="GO" id="GO:0019706">
    <property type="term" value="F:protein-cysteine S-palmitoyltransferase activity"/>
    <property type="evidence" value="ECO:0007669"/>
    <property type="project" value="UniProtKB-EC"/>
</dbReference>
<evidence type="ECO:0000256" key="8">
    <source>
        <dbReference type="ARBA" id="ARBA00023139"/>
    </source>
</evidence>
<dbReference type="GeneID" id="30180061"/>
<evidence type="ECO:0000256" key="3">
    <source>
        <dbReference type="ARBA" id="ARBA00022692"/>
    </source>
</evidence>
<comment type="similarity">
    <text evidence="2">Belongs to the DHHC palmitoyltransferase family. AKR/ZDHHC17 subfamily.</text>
</comment>
<dbReference type="PANTHER" id="PTHR24161:SF85">
    <property type="entry name" value="PALMITOYLTRANSFERASE HIP14"/>
    <property type="match status" value="1"/>
</dbReference>
<dbReference type="Pfam" id="PF12796">
    <property type="entry name" value="Ank_2"/>
    <property type="match status" value="2"/>
</dbReference>
<evidence type="ECO:0000256" key="9">
    <source>
        <dbReference type="ARBA" id="ARBA00023288"/>
    </source>
</evidence>
<keyword evidence="3 13" id="KW-0812">Transmembrane</keyword>
<evidence type="ECO:0000313" key="17">
    <source>
        <dbReference type="Proteomes" id="UP000094455"/>
    </source>
</evidence>
<dbReference type="PROSITE" id="PS50297">
    <property type="entry name" value="ANK_REP_REGION"/>
    <property type="match status" value="2"/>
</dbReference>
<feature type="transmembrane region" description="Helical" evidence="13">
    <location>
        <begin position="551"/>
        <end position="569"/>
    </location>
</feature>
<keyword evidence="10 13" id="KW-0012">Acyltransferase</keyword>
<comment type="domain">
    <text evidence="13">The DHHC domain is required for palmitoyltransferase activity.</text>
</comment>
<feature type="compositionally biased region" description="Basic and acidic residues" evidence="14">
    <location>
        <begin position="1"/>
        <end position="11"/>
    </location>
</feature>
<feature type="transmembrane region" description="Helical" evidence="13">
    <location>
        <begin position="453"/>
        <end position="471"/>
    </location>
</feature>
<dbReference type="PANTHER" id="PTHR24161">
    <property type="entry name" value="ANK_REP_REGION DOMAIN-CONTAINING PROTEIN-RELATED"/>
    <property type="match status" value="1"/>
</dbReference>